<accession>A0A2R5GP68</accession>
<dbReference type="AlphaFoldDB" id="A0A2R5GP68"/>
<evidence type="ECO:0000313" key="2">
    <source>
        <dbReference type="EMBL" id="GBG32415.1"/>
    </source>
</evidence>
<organism evidence="2 3">
    <name type="scientific">Hondaea fermentalgiana</name>
    <dbReference type="NCBI Taxonomy" id="2315210"/>
    <lineage>
        <taxon>Eukaryota</taxon>
        <taxon>Sar</taxon>
        <taxon>Stramenopiles</taxon>
        <taxon>Bigyra</taxon>
        <taxon>Labyrinthulomycetes</taxon>
        <taxon>Thraustochytrida</taxon>
        <taxon>Thraustochytriidae</taxon>
        <taxon>Hondaea</taxon>
    </lineage>
</organism>
<feature type="compositionally biased region" description="Polar residues" evidence="1">
    <location>
        <begin position="1"/>
        <end position="11"/>
    </location>
</feature>
<name>A0A2R5GP68_9STRA</name>
<dbReference type="InParanoid" id="A0A2R5GP68"/>
<feature type="region of interest" description="Disordered" evidence="1">
    <location>
        <begin position="862"/>
        <end position="899"/>
    </location>
</feature>
<evidence type="ECO:0000313" key="3">
    <source>
        <dbReference type="Proteomes" id="UP000241890"/>
    </source>
</evidence>
<evidence type="ECO:0000256" key="1">
    <source>
        <dbReference type="SAM" id="MobiDB-lite"/>
    </source>
</evidence>
<reference evidence="2 3" key="1">
    <citation type="submission" date="2017-12" db="EMBL/GenBank/DDBJ databases">
        <title>Sequencing, de novo assembly and annotation of complete genome of a new Thraustochytrid species, strain FCC1311.</title>
        <authorList>
            <person name="Sedici K."/>
            <person name="Godart F."/>
            <person name="Aiese Cigliano R."/>
            <person name="Sanseverino W."/>
            <person name="Barakat M."/>
            <person name="Ortet P."/>
            <person name="Marechal E."/>
            <person name="Cagnac O."/>
            <person name="Amato A."/>
        </authorList>
    </citation>
    <scope>NUCLEOTIDE SEQUENCE [LARGE SCALE GENOMIC DNA]</scope>
</reference>
<feature type="non-terminal residue" evidence="2">
    <location>
        <position position="928"/>
    </location>
</feature>
<gene>
    <name evidence="2" type="ORF">FCC1311_086402</name>
</gene>
<comment type="caution">
    <text evidence="2">The sequence shown here is derived from an EMBL/GenBank/DDBJ whole genome shotgun (WGS) entry which is preliminary data.</text>
</comment>
<keyword evidence="3" id="KW-1185">Reference proteome</keyword>
<protein>
    <submittedName>
        <fullName evidence="2">Uncharacterized protein</fullName>
    </submittedName>
</protein>
<sequence>MESHPTITANDGTLERETNLPYRAKKRPRLERARHGGIVEAARMLLGAAASPEATPTSVDDRARALRPSALAGPAAVKALELAPLQDARLLVSLVEALQRSDIMRTERAIRLLLDRPDVTIVNLVSSILKGNPDSSTWAVLVDARGAVDENSPQQLARSALEAVQARLADADVTPHEVAKGLDILRLSLRDPPRPGFAQTLLENFLETACKPFCWFLENLERGARQVGNALIAQALLLSRFGAVLGSSVLINVCLALETGVHAARTNSTTALTKTKSVSSPRLDILTLYFVVHADREHGPAYARECACRLAGEAFELGTSPKERVVKLVLASHLAQIAAISCTTPVSADAPTYRAWFRENLLNRLRVKTLRTDLAQLDKDIYSAWKRIAPYQSVEAIREHVLVIHKKRTRLSNNATQSKALIAYLRDALAFLGIKQDSFRAHASDVNTRNQSRTSHELASLFIREEMIHAPQYSSNNNSREPSNKLLVLADAYPVLVKNWVVSSLLGSLRYPTWLQDAARAGDAHLRILSALAQETMHATSASSGTRNSSAMPLVSRDNFYTWTSKRGSEVDAQELPGLVNGLVSCFGAWPPTFQQLFLAEAAAAWPALVAKIKARTCASLKLSTTLIDEYDIMVAADLTFAWPQDDPGRRDQIVNGLVRLLVARGPSSQDMMIRILQLWSRQGCTAPLQTLAQAFFWLQERRAFLQGETSKPRTSVATDPSQPGVANFANACVPPPLSTWVRWEALISGIGIHGDDNSGNKDVGDFSAVCCWTDAARRAWFPSSSPAALLAALLEEASLAVAPAPAAAPSLVLDLAGRHLTSQDLARCLRVTVDALLLQSSSSPSSSAVLRVASAALAPPLERLAARDPPPRAGSGPANGDRQGRHAGAAAQSRFAGEDDWRLHARALEAAAREATREPSARRLARA</sequence>
<feature type="region of interest" description="Disordered" evidence="1">
    <location>
        <begin position="1"/>
        <end position="31"/>
    </location>
</feature>
<dbReference type="EMBL" id="BEYU01000122">
    <property type="protein sequence ID" value="GBG32415.1"/>
    <property type="molecule type" value="Genomic_DNA"/>
</dbReference>
<dbReference type="Proteomes" id="UP000241890">
    <property type="component" value="Unassembled WGS sequence"/>
</dbReference>
<proteinExistence type="predicted"/>